<gene>
    <name evidence="3" type="ordered locus">CAP2UW1_3161</name>
</gene>
<feature type="domain" description="Ice-binding protein C-terminal" evidence="2">
    <location>
        <begin position="339"/>
        <end position="363"/>
    </location>
</feature>
<keyword evidence="1" id="KW-0732">Signal</keyword>
<dbReference type="OrthoDB" id="9805121at2"/>
<dbReference type="eggNOG" id="COG2304">
    <property type="taxonomic scope" value="Bacteria"/>
</dbReference>
<feature type="chain" id="PRO_5002983849" evidence="1">
    <location>
        <begin position="30"/>
        <end position="365"/>
    </location>
</feature>
<feature type="signal peptide" evidence="1">
    <location>
        <begin position="1"/>
        <end position="29"/>
    </location>
</feature>
<evidence type="ECO:0000259" key="2">
    <source>
        <dbReference type="Pfam" id="PF07589"/>
    </source>
</evidence>
<dbReference type="STRING" id="522306.CAP2UW1_3161"/>
<dbReference type="Gene3D" id="3.40.50.410">
    <property type="entry name" value="von Willebrand factor, type A domain"/>
    <property type="match status" value="1"/>
</dbReference>
<reference evidence="3" key="2">
    <citation type="submission" date="2009-09" db="EMBL/GenBank/DDBJ databases">
        <title>Complete sequence of chromosome of Candidatus Accumulibacter phosphatis clade IIA str. UW-1.</title>
        <authorList>
            <consortium name="US DOE Joint Genome Institute"/>
            <person name="Martin H.G."/>
            <person name="Ivanova N."/>
            <person name="Kunin V."/>
            <person name="Warnecke F."/>
            <person name="Barry K."/>
            <person name="He S."/>
            <person name="Salamov A."/>
            <person name="Szeto E."/>
            <person name="Dalin E."/>
            <person name="Pangilinan J.L."/>
            <person name="Lapidus A."/>
            <person name="Lowry S."/>
            <person name="Kyrpides N.C."/>
            <person name="McMahon K.D."/>
            <person name="Hugenholtz P."/>
        </authorList>
    </citation>
    <scope>NUCLEOTIDE SEQUENCE [LARGE SCALE GENOMIC DNA]</scope>
    <source>
        <strain evidence="3">UW-1</strain>
    </source>
</reference>
<evidence type="ECO:0000313" key="3">
    <source>
        <dbReference type="EMBL" id="ACV36433.1"/>
    </source>
</evidence>
<dbReference type="NCBIfam" id="TIGR02595">
    <property type="entry name" value="PEP_CTERM"/>
    <property type="match status" value="1"/>
</dbReference>
<dbReference type="KEGG" id="app:CAP2UW1_3161"/>
<name>C7RVG0_ACCRE</name>
<sequence length="365" mass="37025" precursor="true">MFSPFTSVLRLGQFLAVSTVALASTAVFADTISPASFGATLGVGDSVTVRKTVVVESTGPTDALVDVHFLIDTSGSMGSQVSAAKLAAEGLFTGLKVKFGDVSAGVGVFSEGAYLAPGLPANGRAVIGTGLTTDVPTFVTNVGTVTLNVPDGGGDFPESGYTAISLAGGDLAWRTGSNRFMFVFTDATAKGSLAAAQAALAADDISLVALAYNSGFTSVNSSYGAPLGGTVYASSTSVADIIKDVTDGITAGFAKYTKVTVDDLGFGMPEIDVDTVCVSADIGTCSGALATGDYDRSKDRTFEFDVTFKRTAAGDKAFFTSALVNDGIVARERDVFGGTVPEPASLSLAALGLLGLGLARRRRGV</sequence>
<proteinExistence type="predicted"/>
<dbReference type="AlphaFoldDB" id="C7RVG0"/>
<protein>
    <submittedName>
        <fullName evidence="3">von Willebrand factor type A</fullName>
    </submittedName>
</protein>
<dbReference type="Pfam" id="PF07589">
    <property type="entry name" value="PEP-CTERM"/>
    <property type="match status" value="1"/>
</dbReference>
<evidence type="ECO:0000256" key="1">
    <source>
        <dbReference type="SAM" id="SignalP"/>
    </source>
</evidence>
<organism evidence="3">
    <name type="scientific">Accumulibacter regalis</name>
    <dbReference type="NCBI Taxonomy" id="522306"/>
    <lineage>
        <taxon>Bacteria</taxon>
        <taxon>Pseudomonadati</taxon>
        <taxon>Pseudomonadota</taxon>
        <taxon>Betaproteobacteria</taxon>
        <taxon>Candidatus Accumulibacter</taxon>
    </lineage>
</organism>
<dbReference type="EMBL" id="CP001715">
    <property type="protein sequence ID" value="ACV36433.1"/>
    <property type="molecule type" value="Genomic_DNA"/>
</dbReference>
<accession>C7RVG0</accession>
<reference evidence="3" key="1">
    <citation type="submission" date="2009-08" db="EMBL/GenBank/DDBJ databases">
        <authorList>
            <consortium name="US DOE Joint Genome Institute"/>
            <person name="Lucas S."/>
            <person name="Copeland A."/>
            <person name="Lapidus A."/>
            <person name="Glavina del Rio T."/>
            <person name="Dalin E."/>
            <person name="Tice H."/>
            <person name="Bruce D."/>
            <person name="Barry K."/>
            <person name="Pitluck S."/>
            <person name="Lowry S."/>
            <person name="Larimer F."/>
            <person name="Land M."/>
            <person name="Hauser L."/>
            <person name="Kyrpides N."/>
            <person name="Ivanova N."/>
            <person name="McMahon K.D."/>
            <person name="Hugenholtz P."/>
        </authorList>
    </citation>
    <scope>NUCLEOTIDE SEQUENCE</scope>
    <source>
        <strain evidence="3">UW-1</strain>
    </source>
</reference>
<dbReference type="HOGENOM" id="CLU_757845_0_0_4"/>
<dbReference type="InterPro" id="IPR013424">
    <property type="entry name" value="Ice-binding_C"/>
</dbReference>
<dbReference type="InterPro" id="IPR036465">
    <property type="entry name" value="vWFA_dom_sf"/>
</dbReference>
<dbReference type="SUPFAM" id="SSF53300">
    <property type="entry name" value="vWA-like"/>
    <property type="match status" value="1"/>
</dbReference>